<dbReference type="Gene3D" id="1.20.1720.10">
    <property type="entry name" value="Multidrug resistance protein D"/>
    <property type="match status" value="1"/>
</dbReference>
<feature type="transmembrane region" description="Helical" evidence="8">
    <location>
        <begin position="493"/>
        <end position="516"/>
    </location>
</feature>
<evidence type="ECO:0000313" key="10">
    <source>
        <dbReference type="EMBL" id="SDN43296.1"/>
    </source>
</evidence>
<feature type="transmembrane region" description="Helical" evidence="8">
    <location>
        <begin position="68"/>
        <end position="91"/>
    </location>
</feature>
<feature type="region of interest" description="Disordered" evidence="7">
    <location>
        <begin position="1"/>
        <end position="24"/>
    </location>
</feature>
<dbReference type="Proteomes" id="UP000199341">
    <property type="component" value="Unassembled WGS sequence"/>
</dbReference>
<dbReference type="InterPro" id="IPR020846">
    <property type="entry name" value="MFS_dom"/>
</dbReference>
<evidence type="ECO:0000256" key="5">
    <source>
        <dbReference type="ARBA" id="ARBA00023136"/>
    </source>
</evidence>
<evidence type="ECO:0000256" key="7">
    <source>
        <dbReference type="SAM" id="MobiDB-lite"/>
    </source>
</evidence>
<feature type="transmembrane region" description="Helical" evidence="8">
    <location>
        <begin position="423"/>
        <end position="440"/>
    </location>
</feature>
<comment type="subcellular location">
    <subcellularLocation>
        <location evidence="1">Cell membrane</location>
        <topology evidence="1">Multi-pass membrane protein</topology>
    </subcellularLocation>
</comment>
<dbReference type="PROSITE" id="PS50850">
    <property type="entry name" value="MFS"/>
    <property type="match status" value="1"/>
</dbReference>
<dbReference type="GO" id="GO:0005886">
    <property type="term" value="C:plasma membrane"/>
    <property type="evidence" value="ECO:0007669"/>
    <property type="project" value="UniProtKB-SubCell"/>
</dbReference>
<evidence type="ECO:0000256" key="4">
    <source>
        <dbReference type="ARBA" id="ARBA00022989"/>
    </source>
</evidence>
<dbReference type="InterPro" id="IPR036259">
    <property type="entry name" value="MFS_trans_sf"/>
</dbReference>
<feature type="transmembrane region" description="Helical" evidence="8">
    <location>
        <begin position="286"/>
        <end position="310"/>
    </location>
</feature>
<dbReference type="PANTHER" id="PTHR42718:SF9">
    <property type="entry name" value="MAJOR FACILITATOR SUPERFAMILY MULTIDRUG TRANSPORTER MFSC"/>
    <property type="match status" value="1"/>
</dbReference>
<feature type="compositionally biased region" description="Low complexity" evidence="7">
    <location>
        <begin position="11"/>
        <end position="24"/>
    </location>
</feature>
<feature type="transmembrane region" description="Helical" evidence="8">
    <location>
        <begin position="31"/>
        <end position="56"/>
    </location>
</feature>
<dbReference type="GO" id="GO:0046677">
    <property type="term" value="P:response to antibiotic"/>
    <property type="evidence" value="ECO:0007669"/>
    <property type="project" value="UniProtKB-KW"/>
</dbReference>
<feature type="transmembrane region" description="Helical" evidence="8">
    <location>
        <begin position="98"/>
        <end position="118"/>
    </location>
</feature>
<gene>
    <name evidence="10" type="ORF">SAMN05216259_104134</name>
</gene>
<name>A0A1H0BCE9_9ACTN</name>
<keyword evidence="5 8" id="KW-0472">Membrane</keyword>
<protein>
    <submittedName>
        <fullName evidence="10">MFS transporter, DHA2 family, multidrug resistance protein</fullName>
    </submittedName>
</protein>
<feature type="domain" description="Major facilitator superfamily (MFS) profile" evidence="9">
    <location>
        <begin position="33"/>
        <end position="520"/>
    </location>
</feature>
<dbReference type="SUPFAM" id="SSF103473">
    <property type="entry name" value="MFS general substrate transporter"/>
    <property type="match status" value="1"/>
</dbReference>
<dbReference type="InterPro" id="IPR011701">
    <property type="entry name" value="MFS"/>
</dbReference>
<evidence type="ECO:0000259" key="9">
    <source>
        <dbReference type="PROSITE" id="PS50850"/>
    </source>
</evidence>
<reference evidence="10 11" key="1">
    <citation type="submission" date="2016-10" db="EMBL/GenBank/DDBJ databases">
        <authorList>
            <person name="de Groot N.N."/>
        </authorList>
    </citation>
    <scope>NUCLEOTIDE SEQUENCE [LARGE SCALE GENOMIC DNA]</scope>
    <source>
        <strain evidence="10 11">CGMCC 4.2022</strain>
    </source>
</reference>
<feature type="transmembrane region" description="Helical" evidence="8">
    <location>
        <begin position="347"/>
        <end position="368"/>
    </location>
</feature>
<dbReference type="CDD" id="cd17321">
    <property type="entry name" value="MFS_MMR_MDR_like"/>
    <property type="match status" value="1"/>
</dbReference>
<evidence type="ECO:0000256" key="6">
    <source>
        <dbReference type="ARBA" id="ARBA00023251"/>
    </source>
</evidence>
<evidence type="ECO:0000256" key="1">
    <source>
        <dbReference type="ARBA" id="ARBA00004651"/>
    </source>
</evidence>
<accession>A0A1H0BCE9</accession>
<evidence type="ECO:0000256" key="2">
    <source>
        <dbReference type="ARBA" id="ARBA00022448"/>
    </source>
</evidence>
<keyword evidence="4 8" id="KW-1133">Transmembrane helix</keyword>
<organism evidence="10 11">
    <name type="scientific">Actinacidiphila guanduensis</name>
    <dbReference type="NCBI Taxonomy" id="310781"/>
    <lineage>
        <taxon>Bacteria</taxon>
        <taxon>Bacillati</taxon>
        <taxon>Actinomycetota</taxon>
        <taxon>Actinomycetes</taxon>
        <taxon>Kitasatosporales</taxon>
        <taxon>Streptomycetaceae</taxon>
        <taxon>Actinacidiphila</taxon>
    </lineage>
</organism>
<feature type="transmembrane region" description="Helical" evidence="8">
    <location>
        <begin position="220"/>
        <end position="238"/>
    </location>
</feature>
<dbReference type="PANTHER" id="PTHR42718">
    <property type="entry name" value="MAJOR FACILITATOR SUPERFAMILY MULTIDRUG TRANSPORTER MFSC"/>
    <property type="match status" value="1"/>
</dbReference>
<dbReference type="AlphaFoldDB" id="A0A1H0BCE9"/>
<keyword evidence="11" id="KW-1185">Reference proteome</keyword>
<feature type="transmembrane region" description="Helical" evidence="8">
    <location>
        <begin position="186"/>
        <end position="208"/>
    </location>
</feature>
<feature type="transmembrane region" description="Helical" evidence="8">
    <location>
        <begin position="157"/>
        <end position="180"/>
    </location>
</feature>
<feature type="transmembrane region" description="Helical" evidence="8">
    <location>
        <begin position="244"/>
        <end position="265"/>
    </location>
</feature>
<dbReference type="GO" id="GO:0022857">
    <property type="term" value="F:transmembrane transporter activity"/>
    <property type="evidence" value="ECO:0007669"/>
    <property type="project" value="InterPro"/>
</dbReference>
<dbReference type="STRING" id="310781.SAMN05216259_104134"/>
<feature type="transmembrane region" description="Helical" evidence="8">
    <location>
        <begin position="124"/>
        <end position="145"/>
    </location>
</feature>
<dbReference type="Gene3D" id="1.20.1250.20">
    <property type="entry name" value="MFS general substrate transporter like domains"/>
    <property type="match status" value="1"/>
</dbReference>
<proteinExistence type="predicted"/>
<keyword evidence="6" id="KW-0046">Antibiotic resistance</keyword>
<feature type="transmembrane region" description="Helical" evidence="8">
    <location>
        <begin position="316"/>
        <end position="335"/>
    </location>
</feature>
<dbReference type="RefSeq" id="WP_093783930.1">
    <property type="nucleotide sequence ID" value="NZ_FNIE01000004.1"/>
</dbReference>
<sequence>MEIQSQQAVVRPASTAPAAGPAAPETGRRRWFGLLVVCLGVMMAFVDVSSTITALGHIQDDLHVTASMLVWITSAYSLAVVSLVMSAGTLGDLVGRRLVFAGGTTVFVAGSLLAFLAGSPGVLIAAQAVMGAGSAAVLPTSLGIVSTSFTDPHERTTAISTWASCSGLGLAIGPVLAGALLEHFSWHSVFLINLVIGALALVLTPLFVTESRHPSRKLDPVGVVLGTVMTGSATYAIIEGGATGYTKAPVVAMYAVFAVSLVLFLRAELRHHDPMLDLRLFRSSSFSAVMGVAAASMFGFVGVSLLGVLYMERVGLVSPLGVGVRLLTMFGPYILLSAVASRLVRRLGFAATLTAGLLLMGAGALALLATGPSGGFGATWPGLLLAGCGAALLAAPSTAAAVNSVSALQASMAASAVNMARQLGGVLGPSVLGTIVTSHFPRNLHHRLVDAGVPGAQADKVVAGATHGGSTAGLPAPLARVLGTAVPGGFTDAVHLGLLVGGIALLVMAVPTALFVRHKAPSR</sequence>
<dbReference type="OrthoDB" id="9781469at2"/>
<evidence type="ECO:0000256" key="3">
    <source>
        <dbReference type="ARBA" id="ARBA00022692"/>
    </source>
</evidence>
<dbReference type="EMBL" id="FNIE01000004">
    <property type="protein sequence ID" value="SDN43296.1"/>
    <property type="molecule type" value="Genomic_DNA"/>
</dbReference>
<dbReference type="Pfam" id="PF07690">
    <property type="entry name" value="MFS_1"/>
    <property type="match status" value="1"/>
</dbReference>
<keyword evidence="2" id="KW-0813">Transport</keyword>
<keyword evidence="3 8" id="KW-0812">Transmembrane</keyword>
<evidence type="ECO:0000313" key="11">
    <source>
        <dbReference type="Proteomes" id="UP000199341"/>
    </source>
</evidence>
<feature type="transmembrane region" description="Helical" evidence="8">
    <location>
        <begin position="380"/>
        <end position="402"/>
    </location>
</feature>
<evidence type="ECO:0000256" key="8">
    <source>
        <dbReference type="SAM" id="Phobius"/>
    </source>
</evidence>